<dbReference type="InterPro" id="IPR022388">
    <property type="entry name" value="CHP03808"/>
</dbReference>
<dbReference type="PANTHER" id="PTHR36453:SF1">
    <property type="entry name" value="RIGHT HANDED BETA HELIX DOMAIN-CONTAINING PROTEIN"/>
    <property type="match status" value="1"/>
</dbReference>
<dbReference type="AlphaFoldDB" id="A0AAE3N042"/>
<dbReference type="InterPro" id="IPR006626">
    <property type="entry name" value="PbH1"/>
</dbReference>
<comment type="caution">
    <text evidence="2">The sequence shown here is derived from an EMBL/GenBank/DDBJ whole genome shotgun (WGS) entry which is preliminary data.</text>
</comment>
<dbReference type="InterPro" id="IPR022444">
    <property type="entry name" value="Cofactor-bd_rpt"/>
</dbReference>
<name>A0AAE3N042_9HYPH</name>
<dbReference type="PANTHER" id="PTHR36453">
    <property type="entry name" value="SECRETED PROTEIN-RELATED"/>
    <property type="match status" value="1"/>
</dbReference>
<protein>
    <submittedName>
        <fullName evidence="2">TIGR03808 family TAT-translocated repetitive protein</fullName>
    </submittedName>
</protein>
<dbReference type="Proteomes" id="UP001208771">
    <property type="component" value="Unassembled WGS sequence"/>
</dbReference>
<evidence type="ECO:0000259" key="1">
    <source>
        <dbReference type="Pfam" id="PF13229"/>
    </source>
</evidence>
<dbReference type="Gene3D" id="2.160.20.10">
    <property type="entry name" value="Single-stranded right-handed beta-helix, Pectin lyase-like"/>
    <property type="match status" value="2"/>
</dbReference>
<sequence>MARNLLYPSGKTETWMISRRRTLGLLAGMTATAAAGRPFAAPERAVITPVDLRGSLDAGKLGMAPEATGSQSRTLQSIIDRAAEARVPVFLPPGTYRVSNITLPAGAHVTGVPGASRILYDGGGFLFRADTVDTITLSNLSIDGANGWLADDAPALVHLRAVKNVSIDNCDIAGSRRSGVQMERCGGRIERSRLSGALSYGLYAVESTGLSITGNTVSDCGDGGILVHRWTKGADNTMVQSNRIERIRARSGGTGQYGNGINLFRADGALVSGNHVSDCAFSAMRANASSNVLVTGNQCLNLGEMAIYAEFGFEGAVISGNIVDGAANGIAVVNFNEGGRLATISNNIVRNLVADGPYAAENGFGTGISAEADAVISGNVVENVPKWGMLIGWGPYLRNVTAIGNMVRKAPVGIAVSVAEGAGAAAITNNMFEATPGGAIAGFLWNRQASGDLLENAGPYRHITVSGNRSV</sequence>
<dbReference type="InterPro" id="IPR039448">
    <property type="entry name" value="Beta_helix"/>
</dbReference>
<evidence type="ECO:0000313" key="3">
    <source>
        <dbReference type="Proteomes" id="UP001208771"/>
    </source>
</evidence>
<dbReference type="Pfam" id="PF13229">
    <property type="entry name" value="Beta_helix"/>
    <property type="match status" value="1"/>
</dbReference>
<dbReference type="NCBIfam" id="TIGR03807">
    <property type="entry name" value="RR_fam_repeat"/>
    <property type="match status" value="2"/>
</dbReference>
<dbReference type="EMBL" id="JANFPI010000005">
    <property type="protein sequence ID" value="MCX8998538.1"/>
    <property type="molecule type" value="Genomic_DNA"/>
</dbReference>
<organism evidence="2 3">
    <name type="scientific">Ectorhizobium quercum</name>
    <dbReference type="NCBI Taxonomy" id="2965071"/>
    <lineage>
        <taxon>Bacteria</taxon>
        <taxon>Pseudomonadati</taxon>
        <taxon>Pseudomonadota</taxon>
        <taxon>Alphaproteobacteria</taxon>
        <taxon>Hyphomicrobiales</taxon>
        <taxon>Rhizobiaceae</taxon>
        <taxon>Ectorhizobium</taxon>
    </lineage>
</organism>
<dbReference type="SMART" id="SM00710">
    <property type="entry name" value="PbH1"/>
    <property type="match status" value="7"/>
</dbReference>
<proteinExistence type="predicted"/>
<reference evidence="2" key="1">
    <citation type="submission" date="2022-07" db="EMBL/GenBank/DDBJ databases">
        <title>Ectorhizobium quercum gen.nov., sp. nov.</title>
        <authorList>
            <person name="Ma T."/>
            <person name="Li Y."/>
        </authorList>
    </citation>
    <scope>NUCLEOTIDE SEQUENCE</scope>
    <source>
        <strain evidence="2">BDR2-2</strain>
    </source>
</reference>
<gene>
    <name evidence="2" type="ORF">NOF55_15590</name>
</gene>
<dbReference type="NCBIfam" id="TIGR03808">
    <property type="entry name" value="RR_plus_rpt_1"/>
    <property type="match status" value="1"/>
</dbReference>
<keyword evidence="3" id="KW-1185">Reference proteome</keyword>
<dbReference type="SUPFAM" id="SSF51126">
    <property type="entry name" value="Pectin lyase-like"/>
    <property type="match status" value="1"/>
</dbReference>
<feature type="domain" description="Right handed beta helix" evidence="1">
    <location>
        <begin position="165"/>
        <end position="347"/>
    </location>
</feature>
<accession>A0AAE3N042</accession>
<dbReference type="InterPro" id="IPR011050">
    <property type="entry name" value="Pectin_lyase_fold/virulence"/>
</dbReference>
<dbReference type="InterPro" id="IPR012334">
    <property type="entry name" value="Pectin_lyas_fold"/>
</dbReference>
<evidence type="ECO:0000313" key="2">
    <source>
        <dbReference type="EMBL" id="MCX8998538.1"/>
    </source>
</evidence>